<dbReference type="RefSeq" id="WP_156326665.1">
    <property type="nucleotide sequence ID" value="NZ_BQIO01000014.1"/>
</dbReference>
<comment type="caution">
    <text evidence="1">The sequence shown here is derived from an EMBL/GenBank/DDBJ whole genome shotgun (WGS) entry which is preliminary data.</text>
</comment>
<dbReference type="EMBL" id="JACGCX010000003">
    <property type="protein sequence ID" value="MBA6097011.1"/>
    <property type="molecule type" value="Genomic_DNA"/>
</dbReference>
<accession>A0A7W2KEJ5</accession>
<reference evidence="1 2" key="1">
    <citation type="submission" date="2020-07" db="EMBL/GenBank/DDBJ databases">
        <title>Diversity of carbapenemase encoding genes among Pseudomonas putida group clinical isolates in a tertiary Brazilian hospital.</title>
        <authorList>
            <person name="Alberto-Lei F."/>
            <person name="Nodari C.S."/>
            <person name="Streling A.P."/>
            <person name="Paulino J.T."/>
            <person name="Bessa-Neto F.O."/>
            <person name="Cayo R."/>
            <person name="Gales A.C."/>
        </authorList>
    </citation>
    <scope>NUCLEOTIDE SEQUENCE [LARGE SCALE GENOMIC DNA]</scope>
    <source>
        <strain evidence="1 2">12815</strain>
    </source>
</reference>
<dbReference type="AlphaFoldDB" id="A0A7W2KEJ5"/>
<evidence type="ECO:0000313" key="1">
    <source>
        <dbReference type="EMBL" id="MBA6097011.1"/>
    </source>
</evidence>
<protein>
    <submittedName>
        <fullName evidence="1">Uncharacterized protein</fullName>
    </submittedName>
</protein>
<gene>
    <name evidence="1" type="ORF">H4C80_07680</name>
</gene>
<dbReference type="Proteomes" id="UP000545074">
    <property type="component" value="Unassembled WGS sequence"/>
</dbReference>
<evidence type="ECO:0000313" key="2">
    <source>
        <dbReference type="Proteomes" id="UP000545074"/>
    </source>
</evidence>
<sequence length="138" mass="15066">MDTLLTAGTLLVIDPDDKFSSLSVPPAGSGTAVVLNLKNGSDKLSKPRRINMTNMPSAAIIKLESRDLDDDDNPEWWATFKTTHQPAHLGGSEDIHYYVNGYQKENFLQEGLGLLLVDKSEKPAKRDTLGKVTVIVSA</sequence>
<organism evidence="1 2">
    <name type="scientific">Pseudomonas juntendi</name>
    <dbReference type="NCBI Taxonomy" id="2666183"/>
    <lineage>
        <taxon>Bacteria</taxon>
        <taxon>Pseudomonadati</taxon>
        <taxon>Pseudomonadota</taxon>
        <taxon>Gammaproteobacteria</taxon>
        <taxon>Pseudomonadales</taxon>
        <taxon>Pseudomonadaceae</taxon>
        <taxon>Pseudomonas</taxon>
    </lineage>
</organism>
<name>A0A7W2KEJ5_9PSED</name>
<proteinExistence type="predicted"/>